<dbReference type="SUPFAM" id="SSF48403">
    <property type="entry name" value="Ankyrin repeat"/>
    <property type="match status" value="1"/>
</dbReference>
<evidence type="ECO:0000256" key="2">
    <source>
        <dbReference type="SAM" id="Phobius"/>
    </source>
</evidence>
<dbReference type="PROSITE" id="PS50088">
    <property type="entry name" value="ANK_REPEAT"/>
    <property type="match status" value="1"/>
</dbReference>
<feature type="transmembrane region" description="Helical" evidence="2">
    <location>
        <begin position="208"/>
        <end position="229"/>
    </location>
</feature>
<evidence type="ECO:0000313" key="4">
    <source>
        <dbReference type="Proteomes" id="UP000799118"/>
    </source>
</evidence>
<dbReference type="Proteomes" id="UP000799118">
    <property type="component" value="Unassembled WGS sequence"/>
</dbReference>
<gene>
    <name evidence="3" type="ORF">BT96DRAFT_979358</name>
</gene>
<keyword evidence="2" id="KW-0472">Membrane</keyword>
<name>A0A6A4H483_9AGAR</name>
<dbReference type="Pfam" id="PF13637">
    <property type="entry name" value="Ank_4"/>
    <property type="match status" value="1"/>
</dbReference>
<keyword evidence="2" id="KW-0812">Transmembrane</keyword>
<dbReference type="InterPro" id="IPR002110">
    <property type="entry name" value="Ankyrin_rpt"/>
</dbReference>
<accession>A0A6A4H483</accession>
<dbReference type="Gene3D" id="1.25.40.20">
    <property type="entry name" value="Ankyrin repeat-containing domain"/>
    <property type="match status" value="1"/>
</dbReference>
<organism evidence="3 4">
    <name type="scientific">Gymnopus androsaceus JB14</name>
    <dbReference type="NCBI Taxonomy" id="1447944"/>
    <lineage>
        <taxon>Eukaryota</taxon>
        <taxon>Fungi</taxon>
        <taxon>Dikarya</taxon>
        <taxon>Basidiomycota</taxon>
        <taxon>Agaricomycotina</taxon>
        <taxon>Agaricomycetes</taxon>
        <taxon>Agaricomycetidae</taxon>
        <taxon>Agaricales</taxon>
        <taxon>Marasmiineae</taxon>
        <taxon>Omphalotaceae</taxon>
        <taxon>Gymnopus</taxon>
    </lineage>
</organism>
<dbReference type="PROSITE" id="PS50297">
    <property type="entry name" value="ANK_REP_REGION"/>
    <property type="match status" value="1"/>
</dbReference>
<reference evidence="3" key="1">
    <citation type="journal article" date="2019" name="Environ. Microbiol.">
        <title>Fungal ecological strategies reflected in gene transcription - a case study of two litter decomposers.</title>
        <authorList>
            <person name="Barbi F."/>
            <person name="Kohler A."/>
            <person name="Barry K."/>
            <person name="Baskaran P."/>
            <person name="Daum C."/>
            <person name="Fauchery L."/>
            <person name="Ihrmark K."/>
            <person name="Kuo A."/>
            <person name="LaButti K."/>
            <person name="Lipzen A."/>
            <person name="Morin E."/>
            <person name="Grigoriev I.V."/>
            <person name="Henrissat B."/>
            <person name="Lindahl B."/>
            <person name="Martin F."/>
        </authorList>
    </citation>
    <scope>NUCLEOTIDE SEQUENCE</scope>
    <source>
        <strain evidence="3">JB14</strain>
    </source>
</reference>
<feature type="transmembrane region" description="Helical" evidence="2">
    <location>
        <begin position="249"/>
        <end position="268"/>
    </location>
</feature>
<feature type="repeat" description="ANK" evidence="1">
    <location>
        <begin position="33"/>
        <end position="65"/>
    </location>
</feature>
<keyword evidence="4" id="KW-1185">Reference proteome</keyword>
<protein>
    <submittedName>
        <fullName evidence="3">Uncharacterized protein</fullName>
    </submittedName>
</protein>
<keyword evidence="2" id="KW-1133">Transmembrane helix</keyword>
<evidence type="ECO:0000256" key="1">
    <source>
        <dbReference type="PROSITE-ProRule" id="PRU00023"/>
    </source>
</evidence>
<keyword evidence="1" id="KW-0040">ANK repeat</keyword>
<sequence>MSRNILGAFYNQQYDVLALYFSKGISPDHLTCLGNTPLLLAIRKGDLKMCKFLLEHDSPASGDSKAFLKRVKAFQKELLKDNCLLNGADPDVVAPDGLTAFRIAKDAGHGGVAKFLPPSRKRIMRRIKFRSRKPIHKIKKIGTEIYDYCRFGQVPKFLTLGKTVWKARKGTGEIIGFGPIISNIASAIHSLFDGFITLMRQVTLKDTLGAFEVFKVILNAVFVELPLFVWKDVKGLAKALYQSFVGLILSWWTATLLSHSLIVLSLVLGKWLWKALTAIGTGVSTVTLQDVVYAFKEAFDAVFVQSTLLAWKGMTRMVKALDKLMTDLFDIFWSIAKLMVRIKCG</sequence>
<evidence type="ECO:0000313" key="3">
    <source>
        <dbReference type="EMBL" id="KAE9392530.1"/>
    </source>
</evidence>
<dbReference type="EMBL" id="ML769593">
    <property type="protein sequence ID" value="KAE9392530.1"/>
    <property type="molecule type" value="Genomic_DNA"/>
</dbReference>
<dbReference type="AlphaFoldDB" id="A0A6A4H483"/>
<dbReference type="InterPro" id="IPR036770">
    <property type="entry name" value="Ankyrin_rpt-contain_sf"/>
</dbReference>
<proteinExistence type="predicted"/>
<dbReference type="OrthoDB" id="2891447at2759"/>